<sequence>MPQEHPYVSEAKEGKPVCEWIVALLVCVSGILAAFGYTMAATALLAATAIVLGTMRIILRERSPWKVRSVAFDASMSLCFGIGVSLLDLSIRIML</sequence>
<dbReference type="Proteomes" id="UP000029003">
    <property type="component" value="Unassembled WGS sequence"/>
</dbReference>
<keyword evidence="1" id="KW-0812">Transmembrane</keyword>
<evidence type="ECO:0000256" key="1">
    <source>
        <dbReference type="SAM" id="Phobius"/>
    </source>
</evidence>
<accession>A0A087E1F6</accession>
<evidence type="ECO:0000313" key="2">
    <source>
        <dbReference type="EMBL" id="KFJ01607.1"/>
    </source>
</evidence>
<protein>
    <recommendedName>
        <fullName evidence="4">Rod shape-determining protein RodA</fullName>
    </recommendedName>
</protein>
<keyword evidence="1" id="KW-1133">Transmembrane helix</keyword>
<dbReference type="AlphaFoldDB" id="A0A087E1F6"/>
<feature type="transmembrane region" description="Helical" evidence="1">
    <location>
        <begin position="20"/>
        <end position="53"/>
    </location>
</feature>
<evidence type="ECO:0008006" key="4">
    <source>
        <dbReference type="Google" id="ProtNLM"/>
    </source>
</evidence>
<name>A0A087E1F6_9BIFI</name>
<proteinExistence type="predicted"/>
<comment type="caution">
    <text evidence="2">The sequence shown here is derived from an EMBL/GenBank/DDBJ whole genome shotgun (WGS) entry which is preliminary data.</text>
</comment>
<reference evidence="2 3" key="1">
    <citation type="submission" date="2014-03" db="EMBL/GenBank/DDBJ databases">
        <title>Genomics of Bifidobacteria.</title>
        <authorList>
            <person name="Ventura M."/>
            <person name="Milani C."/>
            <person name="Lugli G.A."/>
        </authorList>
    </citation>
    <scope>NUCLEOTIDE SEQUENCE [LARGE SCALE GENOMIC DNA]</scope>
    <source>
        <strain evidence="2 3">LMG 21395</strain>
    </source>
</reference>
<evidence type="ECO:0000313" key="3">
    <source>
        <dbReference type="Proteomes" id="UP000029003"/>
    </source>
</evidence>
<organism evidence="2 3">
    <name type="scientific">Bifidobacterium thermacidophilum subsp. thermacidophilum</name>
    <dbReference type="NCBI Taxonomy" id="79262"/>
    <lineage>
        <taxon>Bacteria</taxon>
        <taxon>Bacillati</taxon>
        <taxon>Actinomycetota</taxon>
        <taxon>Actinomycetes</taxon>
        <taxon>Bifidobacteriales</taxon>
        <taxon>Bifidobacteriaceae</taxon>
        <taxon>Bifidobacterium</taxon>
    </lineage>
</organism>
<dbReference type="EMBL" id="JGZT01000008">
    <property type="protein sequence ID" value="KFJ01607.1"/>
    <property type="molecule type" value="Genomic_DNA"/>
</dbReference>
<dbReference type="RefSeq" id="WP_033520546.1">
    <property type="nucleotide sequence ID" value="NZ_JGZT01000008.1"/>
</dbReference>
<dbReference type="OrthoDB" id="3239627at2"/>
<keyword evidence="1" id="KW-0472">Membrane</keyword>
<gene>
    <name evidence="2" type="ORF">THER5_1500</name>
</gene>